<reference evidence="2 3" key="1">
    <citation type="submission" date="2014-04" db="EMBL/GenBank/DDBJ databases">
        <authorList>
            <consortium name="DOE Joint Genome Institute"/>
            <person name="Kuo A."/>
            <person name="Kohler A."/>
            <person name="Jargeat P."/>
            <person name="Nagy L.G."/>
            <person name="Floudas D."/>
            <person name="Copeland A."/>
            <person name="Barry K.W."/>
            <person name="Cichocki N."/>
            <person name="Veneault-Fourrey C."/>
            <person name="LaButti K."/>
            <person name="Lindquist E.A."/>
            <person name="Lipzen A."/>
            <person name="Lundell T."/>
            <person name="Morin E."/>
            <person name="Murat C."/>
            <person name="Sun H."/>
            <person name="Tunlid A."/>
            <person name="Henrissat B."/>
            <person name="Grigoriev I.V."/>
            <person name="Hibbett D.S."/>
            <person name="Martin F."/>
            <person name="Nordberg H.P."/>
            <person name="Cantor M.N."/>
            <person name="Hua S.X."/>
        </authorList>
    </citation>
    <scope>NUCLEOTIDE SEQUENCE [LARGE SCALE GENOMIC DNA]</scope>
    <source>
        <strain evidence="2 3">Ve08.2h10</strain>
    </source>
</reference>
<gene>
    <name evidence="2" type="ORF">PAXRUDRAFT_137302</name>
</gene>
<organism evidence="2 3">
    <name type="scientific">Paxillus rubicundulus Ve08.2h10</name>
    <dbReference type="NCBI Taxonomy" id="930991"/>
    <lineage>
        <taxon>Eukaryota</taxon>
        <taxon>Fungi</taxon>
        <taxon>Dikarya</taxon>
        <taxon>Basidiomycota</taxon>
        <taxon>Agaricomycotina</taxon>
        <taxon>Agaricomycetes</taxon>
        <taxon>Agaricomycetidae</taxon>
        <taxon>Boletales</taxon>
        <taxon>Paxilineae</taxon>
        <taxon>Paxillaceae</taxon>
        <taxon>Paxillus</taxon>
    </lineage>
</organism>
<protein>
    <submittedName>
        <fullName evidence="2">Uncharacterized protein</fullName>
    </submittedName>
</protein>
<keyword evidence="1" id="KW-0812">Transmembrane</keyword>
<evidence type="ECO:0000256" key="1">
    <source>
        <dbReference type="SAM" id="Phobius"/>
    </source>
</evidence>
<dbReference type="EMBL" id="KN824959">
    <property type="protein sequence ID" value="KIK96959.1"/>
    <property type="molecule type" value="Genomic_DNA"/>
</dbReference>
<accession>A0A0D0E693</accession>
<reference evidence="3" key="2">
    <citation type="submission" date="2015-01" db="EMBL/GenBank/DDBJ databases">
        <title>Evolutionary Origins and Diversification of the Mycorrhizal Mutualists.</title>
        <authorList>
            <consortium name="DOE Joint Genome Institute"/>
            <consortium name="Mycorrhizal Genomics Consortium"/>
            <person name="Kohler A."/>
            <person name="Kuo A."/>
            <person name="Nagy L.G."/>
            <person name="Floudas D."/>
            <person name="Copeland A."/>
            <person name="Barry K.W."/>
            <person name="Cichocki N."/>
            <person name="Veneault-Fourrey C."/>
            <person name="LaButti K."/>
            <person name="Lindquist E.A."/>
            <person name="Lipzen A."/>
            <person name="Lundell T."/>
            <person name="Morin E."/>
            <person name="Murat C."/>
            <person name="Riley R."/>
            <person name="Ohm R."/>
            <person name="Sun H."/>
            <person name="Tunlid A."/>
            <person name="Henrissat B."/>
            <person name="Grigoriev I.V."/>
            <person name="Hibbett D.S."/>
            <person name="Martin F."/>
        </authorList>
    </citation>
    <scope>NUCLEOTIDE SEQUENCE [LARGE SCALE GENOMIC DNA]</scope>
    <source>
        <strain evidence="3">Ve08.2h10</strain>
    </source>
</reference>
<feature type="transmembrane region" description="Helical" evidence="1">
    <location>
        <begin position="239"/>
        <end position="259"/>
    </location>
</feature>
<dbReference type="Proteomes" id="UP000054538">
    <property type="component" value="Unassembled WGS sequence"/>
</dbReference>
<dbReference type="OrthoDB" id="3208379at2759"/>
<dbReference type="AlphaFoldDB" id="A0A0D0E693"/>
<dbReference type="HOGENOM" id="CLU_811369_0_0_1"/>
<feature type="transmembrane region" description="Helical" evidence="1">
    <location>
        <begin position="279"/>
        <end position="299"/>
    </location>
</feature>
<keyword evidence="1" id="KW-1133">Transmembrane helix</keyword>
<evidence type="ECO:0000313" key="3">
    <source>
        <dbReference type="Proteomes" id="UP000054538"/>
    </source>
</evidence>
<keyword evidence="3" id="KW-1185">Reference proteome</keyword>
<keyword evidence="1" id="KW-0472">Membrane</keyword>
<name>A0A0D0E693_9AGAM</name>
<evidence type="ECO:0000313" key="2">
    <source>
        <dbReference type="EMBL" id="KIK96959.1"/>
    </source>
</evidence>
<proteinExistence type="predicted"/>
<dbReference type="InParanoid" id="A0A0D0E693"/>
<sequence length="305" mass="35562">MHHDISSTTVPSPWIACIHPQGWMYFFHPEFRVVTTEDIRHPHVLDIVMNKIPQYTSEDTDGELEFQLCGLSPQPLPFDHMVINHKHALASHKLQEVQNKNMTSLAAHQFSRARNHYWQYMSRYPVHMPMPENAVQEAVDALVWYFTDNLVSGANSTVPFSKGECEELLRLLQHSNIYSGSSPSKTVFLAWILKEVYSFRYAEHYGKFTEKQSREFRNQNAKPRRHEPARHSSALKDKLLNVFLVAFFFGIPWTYVAHVKSASTYKGRLANVRKTWDAYITRLVQEYTNFLLIVSRLSLIMTMRT</sequence>